<organism evidence="3 5">
    <name type="scientific">Medicago truncatula</name>
    <name type="common">Barrel medic</name>
    <name type="synonym">Medicago tribuloides</name>
    <dbReference type="NCBI Taxonomy" id="3880"/>
    <lineage>
        <taxon>Eukaryota</taxon>
        <taxon>Viridiplantae</taxon>
        <taxon>Streptophyta</taxon>
        <taxon>Embryophyta</taxon>
        <taxon>Tracheophyta</taxon>
        <taxon>Spermatophyta</taxon>
        <taxon>Magnoliopsida</taxon>
        <taxon>eudicotyledons</taxon>
        <taxon>Gunneridae</taxon>
        <taxon>Pentapetalae</taxon>
        <taxon>rosids</taxon>
        <taxon>fabids</taxon>
        <taxon>Fabales</taxon>
        <taxon>Fabaceae</taxon>
        <taxon>Papilionoideae</taxon>
        <taxon>50 kb inversion clade</taxon>
        <taxon>NPAAA clade</taxon>
        <taxon>Hologalegina</taxon>
        <taxon>IRL clade</taxon>
        <taxon>Trifolieae</taxon>
        <taxon>Medicago</taxon>
    </lineage>
</organism>
<gene>
    <name evidence="3" type="ordered locus">MTR_1g009420</name>
</gene>
<dbReference type="Proteomes" id="UP000002051">
    <property type="component" value="Unassembled WGS sequence"/>
</dbReference>
<keyword evidence="2" id="KW-0472">Membrane</keyword>
<reference evidence="3 5" key="1">
    <citation type="journal article" date="2011" name="Nature">
        <title>The Medicago genome provides insight into the evolution of rhizobial symbioses.</title>
        <authorList>
            <person name="Young N.D."/>
            <person name="Debelle F."/>
            <person name="Oldroyd G.E."/>
            <person name="Geurts R."/>
            <person name="Cannon S.B."/>
            <person name="Udvardi M.K."/>
            <person name="Benedito V.A."/>
            <person name="Mayer K.F."/>
            <person name="Gouzy J."/>
            <person name="Schoof H."/>
            <person name="Van de Peer Y."/>
            <person name="Proost S."/>
            <person name="Cook D.R."/>
            <person name="Meyers B.C."/>
            <person name="Spannagl M."/>
            <person name="Cheung F."/>
            <person name="De Mita S."/>
            <person name="Krishnakumar V."/>
            <person name="Gundlach H."/>
            <person name="Zhou S."/>
            <person name="Mudge J."/>
            <person name="Bharti A.K."/>
            <person name="Murray J.D."/>
            <person name="Naoumkina M.A."/>
            <person name="Rosen B."/>
            <person name="Silverstein K.A."/>
            <person name="Tang H."/>
            <person name="Rombauts S."/>
            <person name="Zhao P.X."/>
            <person name="Zhou P."/>
            <person name="Barbe V."/>
            <person name="Bardou P."/>
            <person name="Bechner M."/>
            <person name="Bellec A."/>
            <person name="Berger A."/>
            <person name="Berges H."/>
            <person name="Bidwell S."/>
            <person name="Bisseling T."/>
            <person name="Choisne N."/>
            <person name="Couloux A."/>
            <person name="Denny R."/>
            <person name="Deshpande S."/>
            <person name="Dai X."/>
            <person name="Doyle J.J."/>
            <person name="Dudez A.M."/>
            <person name="Farmer A.D."/>
            <person name="Fouteau S."/>
            <person name="Franken C."/>
            <person name="Gibelin C."/>
            <person name="Gish J."/>
            <person name="Goldstein S."/>
            <person name="Gonzalez A.J."/>
            <person name="Green P.J."/>
            <person name="Hallab A."/>
            <person name="Hartog M."/>
            <person name="Hua A."/>
            <person name="Humphray S.J."/>
            <person name="Jeong D.H."/>
            <person name="Jing Y."/>
            <person name="Jocker A."/>
            <person name="Kenton S.M."/>
            <person name="Kim D.J."/>
            <person name="Klee K."/>
            <person name="Lai H."/>
            <person name="Lang C."/>
            <person name="Lin S."/>
            <person name="Macmil S.L."/>
            <person name="Magdelenat G."/>
            <person name="Matthews L."/>
            <person name="McCorrison J."/>
            <person name="Monaghan E.L."/>
            <person name="Mun J.H."/>
            <person name="Najar F.Z."/>
            <person name="Nicholson C."/>
            <person name="Noirot C."/>
            <person name="O'Bleness M."/>
            <person name="Paule C.R."/>
            <person name="Poulain J."/>
            <person name="Prion F."/>
            <person name="Qin B."/>
            <person name="Qu C."/>
            <person name="Retzel E.F."/>
            <person name="Riddle C."/>
            <person name="Sallet E."/>
            <person name="Samain S."/>
            <person name="Samson N."/>
            <person name="Sanders I."/>
            <person name="Saurat O."/>
            <person name="Scarpelli C."/>
            <person name="Schiex T."/>
            <person name="Segurens B."/>
            <person name="Severin A.J."/>
            <person name="Sherrier D.J."/>
            <person name="Shi R."/>
            <person name="Sims S."/>
            <person name="Singer S.R."/>
            <person name="Sinharoy S."/>
            <person name="Sterck L."/>
            <person name="Viollet A."/>
            <person name="Wang B.B."/>
            <person name="Wang K."/>
            <person name="Wang M."/>
            <person name="Wang X."/>
            <person name="Warfsmann J."/>
            <person name="Weissenbach J."/>
            <person name="White D.D."/>
            <person name="White J.D."/>
            <person name="Wiley G.B."/>
            <person name="Wincker P."/>
            <person name="Xing Y."/>
            <person name="Yang L."/>
            <person name="Yao Z."/>
            <person name="Ying F."/>
            <person name="Zhai J."/>
            <person name="Zhou L."/>
            <person name="Zuber A."/>
            <person name="Denarie J."/>
            <person name="Dixon R.A."/>
            <person name="May G.D."/>
            <person name="Schwartz D.C."/>
            <person name="Rogers J."/>
            <person name="Quetier F."/>
            <person name="Town C.D."/>
            <person name="Roe B.A."/>
        </authorList>
    </citation>
    <scope>NUCLEOTIDE SEQUENCE [LARGE SCALE GENOMIC DNA]</scope>
    <source>
        <strain evidence="3">A17</strain>
        <strain evidence="4 5">cv. Jemalong A17</strain>
    </source>
</reference>
<reference evidence="3 5" key="2">
    <citation type="journal article" date="2014" name="BMC Genomics">
        <title>An improved genome release (version Mt4.0) for the model legume Medicago truncatula.</title>
        <authorList>
            <person name="Tang H."/>
            <person name="Krishnakumar V."/>
            <person name="Bidwell S."/>
            <person name="Rosen B."/>
            <person name="Chan A."/>
            <person name="Zhou S."/>
            <person name="Gentzbittel L."/>
            <person name="Childs K.L."/>
            <person name="Yandell M."/>
            <person name="Gundlach H."/>
            <person name="Mayer K.F."/>
            <person name="Schwartz D.C."/>
            <person name="Town C.D."/>
        </authorList>
    </citation>
    <scope>GENOME REANNOTATION</scope>
    <source>
        <strain evidence="4 5">cv. Jemalong A17</strain>
    </source>
</reference>
<feature type="transmembrane region" description="Helical" evidence="2">
    <location>
        <begin position="58"/>
        <end position="83"/>
    </location>
</feature>
<keyword evidence="2 3" id="KW-0812">Transmembrane</keyword>
<reference evidence="4" key="3">
    <citation type="submission" date="2015-04" db="UniProtKB">
        <authorList>
            <consortium name="EnsemblPlants"/>
        </authorList>
    </citation>
    <scope>IDENTIFICATION</scope>
    <source>
        <strain evidence="4">cv. Jemalong A17</strain>
    </source>
</reference>
<evidence type="ECO:0000313" key="3">
    <source>
        <dbReference type="EMBL" id="AES58886.1"/>
    </source>
</evidence>
<evidence type="ECO:0000256" key="1">
    <source>
        <dbReference type="SAM" id="MobiDB-lite"/>
    </source>
</evidence>
<dbReference type="EMBL" id="CM001217">
    <property type="protein sequence ID" value="AES58886.1"/>
    <property type="molecule type" value="Genomic_DNA"/>
</dbReference>
<dbReference type="HOGENOM" id="CLU_744687_0_0_1"/>
<proteinExistence type="predicted"/>
<dbReference type="PaxDb" id="3880-AES58886"/>
<keyword evidence="2" id="KW-1133">Transmembrane helix</keyword>
<dbReference type="AlphaFoldDB" id="G7I5P7"/>
<accession>G7I5P7</accession>
<feature type="region of interest" description="Disordered" evidence="1">
    <location>
        <begin position="1"/>
        <end position="29"/>
    </location>
</feature>
<evidence type="ECO:0000256" key="2">
    <source>
        <dbReference type="SAM" id="Phobius"/>
    </source>
</evidence>
<sequence length="372" mass="42108">MDLTPKGSEPENGVDARANNHKNQHQTRTENRVVHLPILIKEMITEHKMTDTNTTPPYFYYSSILFFFLLQLPGFFFSFSALIPSRTTLRSLTCNNIPLPLLYHSLLCNTLSNNHSSETFRRRHSSDLACGGSESCRCRRRFPHLADVDVRLLTSQCVAQICFLLADLNGGWWSGRRRCVVGGWVVLGGGGGCLLTEREVEEEPIKKCPSFLHVISITPLSFDGNYKIIPGVVFVYEFYRGLSFDTLEYRFELTISHFSTFIVCLDTRHKQKYRVPRLFYRENNKATKGSFFANGVFIDSTATTNTTLGAFDLLKNEGQDRTTLVVQCLICKTVSGTGQTGGKEQDKNSYFCPSPNHNTTFCPTYKLSKIPK</sequence>
<evidence type="ECO:0000313" key="4">
    <source>
        <dbReference type="EnsemblPlants" id="AES58886"/>
    </source>
</evidence>
<protein>
    <submittedName>
        <fullName evidence="3">Transmembrane protein, putative</fullName>
    </submittedName>
</protein>
<name>G7I5P7_MEDTR</name>
<evidence type="ECO:0000313" key="5">
    <source>
        <dbReference type="Proteomes" id="UP000002051"/>
    </source>
</evidence>
<keyword evidence="5" id="KW-1185">Reference proteome</keyword>
<dbReference type="EnsemblPlants" id="AES58886">
    <property type="protein sequence ID" value="AES58886"/>
    <property type="gene ID" value="MTR_1g009420"/>
</dbReference>